<feature type="region of interest" description="Disordered" evidence="1">
    <location>
        <begin position="28"/>
        <end position="49"/>
    </location>
</feature>
<protein>
    <submittedName>
        <fullName evidence="2">Uncharacterized protein</fullName>
    </submittedName>
</protein>
<organism evidence="2 3">
    <name type="scientific">Jiangella asiatica</name>
    <dbReference type="NCBI Taxonomy" id="2530372"/>
    <lineage>
        <taxon>Bacteria</taxon>
        <taxon>Bacillati</taxon>
        <taxon>Actinomycetota</taxon>
        <taxon>Actinomycetes</taxon>
        <taxon>Jiangellales</taxon>
        <taxon>Jiangellaceae</taxon>
        <taxon>Jiangella</taxon>
    </lineage>
</organism>
<keyword evidence="3" id="KW-1185">Reference proteome</keyword>
<reference evidence="2 3" key="1">
    <citation type="submission" date="2019-03" db="EMBL/GenBank/DDBJ databases">
        <title>Draft genome sequences of novel Actinobacteria.</title>
        <authorList>
            <person name="Sahin N."/>
            <person name="Ay H."/>
            <person name="Saygin H."/>
        </authorList>
    </citation>
    <scope>NUCLEOTIDE SEQUENCE [LARGE SCALE GENOMIC DNA]</scope>
    <source>
        <strain evidence="2 3">5K138</strain>
    </source>
</reference>
<comment type="caution">
    <text evidence="2">The sequence shown here is derived from an EMBL/GenBank/DDBJ whole genome shotgun (WGS) entry which is preliminary data.</text>
</comment>
<gene>
    <name evidence="2" type="ORF">E1269_01155</name>
</gene>
<name>A0A4R5DUV3_9ACTN</name>
<evidence type="ECO:0000313" key="2">
    <source>
        <dbReference type="EMBL" id="TDE15931.1"/>
    </source>
</evidence>
<dbReference type="RefSeq" id="WP_131890119.1">
    <property type="nucleotide sequence ID" value="NZ_SMKZ01000001.1"/>
</dbReference>
<evidence type="ECO:0000256" key="1">
    <source>
        <dbReference type="SAM" id="MobiDB-lite"/>
    </source>
</evidence>
<accession>A0A4R5DUV3</accession>
<dbReference type="AlphaFoldDB" id="A0A4R5DUV3"/>
<feature type="region of interest" description="Disordered" evidence="1">
    <location>
        <begin position="78"/>
        <end position="103"/>
    </location>
</feature>
<dbReference type="EMBL" id="SMKZ01000001">
    <property type="protein sequence ID" value="TDE15931.1"/>
    <property type="molecule type" value="Genomic_DNA"/>
</dbReference>
<dbReference type="OrthoDB" id="5190976at2"/>
<proteinExistence type="predicted"/>
<dbReference type="InParanoid" id="A0A4R5DUV3"/>
<dbReference type="Proteomes" id="UP000294739">
    <property type="component" value="Unassembled WGS sequence"/>
</dbReference>
<sequence length="103" mass="11130">MGDDVNMVPNPYISAMEGLVTRTENAVADTPNMDAPTESIGEGPAWSGSKARQIHDDYLSPNAGPVKTALNQLVGDVEEKKGELDPEVPEGTARAMRYDLQMR</sequence>
<evidence type="ECO:0000313" key="3">
    <source>
        <dbReference type="Proteomes" id="UP000294739"/>
    </source>
</evidence>